<evidence type="ECO:0000313" key="2">
    <source>
        <dbReference type="EMBL" id="TWU54392.1"/>
    </source>
</evidence>
<gene>
    <name evidence="2" type="ORF">Poly51_31100</name>
</gene>
<sequence length="370" mass="41665">MSSKETHLLSTTHPGQIANPTIEIGQHHHTAAQYIKQLEANLQYIQLRAESRAFSLTALAEALICGRFVGNNPKSRDQTIFKRRNYCRRTGYCLMCKSIQQAKRSEIVVGRVPRRGLRVHSYVFTTPKPNNKSDELRSANFANEGRGRIAVAIGAYNKLNTTLNQRIHEYAIGLHLEPVKTNPDLLWSHLHLFLVTGRHANIGNLKQGGLTDRLAALFRKPFSDSPQVCYRHEGRLGRKKLSDQKMKAGKTGQIVTYDHLENQFAYALRTNRITDPSELIRMRANLIQQLDTGALSTISRRSPDDSTDPPKLQLPNSFPPTADNDRSLCFPLDREGYLPVATDDYPRVFTNQLIAAETLVSSFKGVSDYA</sequence>
<dbReference type="EMBL" id="SJPW01000004">
    <property type="protein sequence ID" value="TWU54392.1"/>
    <property type="molecule type" value="Genomic_DNA"/>
</dbReference>
<comment type="caution">
    <text evidence="2">The sequence shown here is derived from an EMBL/GenBank/DDBJ whole genome shotgun (WGS) entry which is preliminary data.</text>
</comment>
<keyword evidence="3" id="KW-1185">Reference proteome</keyword>
<dbReference type="AlphaFoldDB" id="A0A5C6EZ98"/>
<proteinExistence type="predicted"/>
<accession>A0A5C6EZ98</accession>
<dbReference type="Proteomes" id="UP000318288">
    <property type="component" value="Unassembled WGS sequence"/>
</dbReference>
<feature type="region of interest" description="Disordered" evidence="1">
    <location>
        <begin position="295"/>
        <end position="325"/>
    </location>
</feature>
<reference evidence="2 3" key="1">
    <citation type="submission" date="2019-02" db="EMBL/GenBank/DDBJ databases">
        <title>Deep-cultivation of Planctomycetes and their phenomic and genomic characterization uncovers novel biology.</title>
        <authorList>
            <person name="Wiegand S."/>
            <person name="Jogler M."/>
            <person name="Boedeker C."/>
            <person name="Pinto D."/>
            <person name="Vollmers J."/>
            <person name="Rivas-Marin E."/>
            <person name="Kohn T."/>
            <person name="Peeters S.H."/>
            <person name="Heuer A."/>
            <person name="Rast P."/>
            <person name="Oberbeckmann S."/>
            <person name="Bunk B."/>
            <person name="Jeske O."/>
            <person name="Meyerdierks A."/>
            <person name="Storesund J.E."/>
            <person name="Kallscheuer N."/>
            <person name="Luecker S."/>
            <person name="Lage O.M."/>
            <person name="Pohl T."/>
            <person name="Merkel B.J."/>
            <person name="Hornburger P."/>
            <person name="Mueller R.-W."/>
            <person name="Bruemmer F."/>
            <person name="Labrenz M."/>
            <person name="Spormann A.M."/>
            <person name="Op Den Camp H."/>
            <person name="Overmann J."/>
            <person name="Amann R."/>
            <person name="Jetten M.S.M."/>
            <person name="Mascher T."/>
            <person name="Medema M.H."/>
            <person name="Devos D.P."/>
            <person name="Kaster A.-K."/>
            <person name="Ovreas L."/>
            <person name="Rohde M."/>
            <person name="Galperin M.Y."/>
            <person name="Jogler C."/>
        </authorList>
    </citation>
    <scope>NUCLEOTIDE SEQUENCE [LARGE SCALE GENOMIC DNA]</scope>
    <source>
        <strain evidence="2 3">Poly51</strain>
    </source>
</reference>
<evidence type="ECO:0000256" key="1">
    <source>
        <dbReference type="SAM" id="MobiDB-lite"/>
    </source>
</evidence>
<protein>
    <submittedName>
        <fullName evidence="2">Uncharacterized protein</fullName>
    </submittedName>
</protein>
<dbReference type="RefSeq" id="WP_146458622.1">
    <property type="nucleotide sequence ID" value="NZ_SJPW01000004.1"/>
</dbReference>
<organism evidence="2 3">
    <name type="scientific">Rubripirellula tenax</name>
    <dbReference type="NCBI Taxonomy" id="2528015"/>
    <lineage>
        <taxon>Bacteria</taxon>
        <taxon>Pseudomonadati</taxon>
        <taxon>Planctomycetota</taxon>
        <taxon>Planctomycetia</taxon>
        <taxon>Pirellulales</taxon>
        <taxon>Pirellulaceae</taxon>
        <taxon>Rubripirellula</taxon>
    </lineage>
</organism>
<evidence type="ECO:0000313" key="3">
    <source>
        <dbReference type="Proteomes" id="UP000318288"/>
    </source>
</evidence>
<dbReference type="OrthoDB" id="287239at2"/>
<name>A0A5C6EZ98_9BACT</name>